<evidence type="ECO:0000256" key="2">
    <source>
        <dbReference type="ARBA" id="ARBA00022475"/>
    </source>
</evidence>
<dbReference type="EC" id="1.6.5.3" evidence="9"/>
<feature type="transmembrane region" description="Helical" evidence="7">
    <location>
        <begin position="417"/>
        <end position="443"/>
    </location>
</feature>
<gene>
    <name evidence="9" type="ORF">MGWOODY_XGa1342</name>
</gene>
<evidence type="ECO:0000256" key="7">
    <source>
        <dbReference type="SAM" id="Phobius"/>
    </source>
</evidence>
<feature type="transmembrane region" description="Helical" evidence="7">
    <location>
        <begin position="185"/>
        <end position="206"/>
    </location>
</feature>
<protein>
    <submittedName>
        <fullName evidence="9">NADH-ubiquinone oxidoreductase chain L</fullName>
        <ecNumber evidence="9">1.6.5.3</ecNumber>
    </submittedName>
</protein>
<name>A0A160TUL1_9ZZZZ</name>
<proteinExistence type="predicted"/>
<evidence type="ECO:0000256" key="3">
    <source>
        <dbReference type="ARBA" id="ARBA00022692"/>
    </source>
</evidence>
<dbReference type="NCBIfam" id="NF009310">
    <property type="entry name" value="PRK12668.1"/>
    <property type="match status" value="1"/>
</dbReference>
<dbReference type="GO" id="GO:0005886">
    <property type="term" value="C:plasma membrane"/>
    <property type="evidence" value="ECO:0007669"/>
    <property type="project" value="UniProtKB-SubCell"/>
</dbReference>
<feature type="transmembrane region" description="Helical" evidence="7">
    <location>
        <begin position="144"/>
        <end position="165"/>
    </location>
</feature>
<evidence type="ECO:0000259" key="8">
    <source>
        <dbReference type="Pfam" id="PF00361"/>
    </source>
</evidence>
<organism evidence="9">
    <name type="scientific">hydrothermal vent metagenome</name>
    <dbReference type="NCBI Taxonomy" id="652676"/>
    <lineage>
        <taxon>unclassified sequences</taxon>
        <taxon>metagenomes</taxon>
        <taxon>ecological metagenomes</taxon>
    </lineage>
</organism>
<evidence type="ECO:0000256" key="4">
    <source>
        <dbReference type="ARBA" id="ARBA00022989"/>
    </source>
</evidence>
<evidence type="ECO:0000256" key="5">
    <source>
        <dbReference type="ARBA" id="ARBA00023002"/>
    </source>
</evidence>
<feature type="transmembrane region" description="Helical" evidence="7">
    <location>
        <begin position="463"/>
        <end position="481"/>
    </location>
</feature>
<keyword evidence="3 7" id="KW-0812">Transmembrane</keyword>
<dbReference type="PANTHER" id="PTHR42682">
    <property type="entry name" value="HYDROGENASE-4 COMPONENT F"/>
    <property type="match status" value="1"/>
</dbReference>
<reference evidence="9" key="1">
    <citation type="submission" date="2015-10" db="EMBL/GenBank/DDBJ databases">
        <authorList>
            <person name="Gilbert D.G."/>
        </authorList>
    </citation>
    <scope>NUCLEOTIDE SEQUENCE</scope>
</reference>
<dbReference type="GO" id="GO:0016491">
    <property type="term" value="F:oxidoreductase activity"/>
    <property type="evidence" value="ECO:0007669"/>
    <property type="project" value="UniProtKB-KW"/>
</dbReference>
<dbReference type="GO" id="GO:0008137">
    <property type="term" value="F:NADH dehydrogenase (ubiquinone) activity"/>
    <property type="evidence" value="ECO:0007669"/>
    <property type="project" value="InterPro"/>
</dbReference>
<evidence type="ECO:0000313" key="9">
    <source>
        <dbReference type="EMBL" id="CUS53268.1"/>
    </source>
</evidence>
<feature type="domain" description="NADH:quinone oxidoreductase/Mrp antiporter transmembrane" evidence="8">
    <location>
        <begin position="110"/>
        <end position="379"/>
    </location>
</feature>
<dbReference type="GO" id="GO:0042773">
    <property type="term" value="P:ATP synthesis coupled electron transport"/>
    <property type="evidence" value="ECO:0007669"/>
    <property type="project" value="InterPro"/>
</dbReference>
<feature type="transmembrane region" description="Helical" evidence="7">
    <location>
        <begin position="218"/>
        <end position="238"/>
    </location>
</feature>
<dbReference type="Pfam" id="PF00361">
    <property type="entry name" value="Proton_antipo_M"/>
    <property type="match status" value="1"/>
</dbReference>
<feature type="transmembrane region" description="Helical" evidence="7">
    <location>
        <begin position="342"/>
        <end position="363"/>
    </location>
</feature>
<keyword evidence="6 7" id="KW-0472">Membrane</keyword>
<feature type="transmembrane region" description="Helical" evidence="7">
    <location>
        <begin position="99"/>
        <end position="132"/>
    </location>
</feature>
<dbReference type="InterPro" id="IPR003918">
    <property type="entry name" value="NADH_UbQ_OxRdtase"/>
</dbReference>
<keyword evidence="2" id="KW-1003">Cell membrane</keyword>
<accession>A0A160TUL1</accession>
<dbReference type="EMBL" id="CZRL01000097">
    <property type="protein sequence ID" value="CUS53268.1"/>
    <property type="molecule type" value="Genomic_DNA"/>
</dbReference>
<dbReference type="InterPro" id="IPR052175">
    <property type="entry name" value="ComplexI-like_HydComp"/>
</dbReference>
<evidence type="ECO:0000256" key="6">
    <source>
        <dbReference type="ARBA" id="ARBA00023136"/>
    </source>
</evidence>
<feature type="transmembrane region" description="Helical" evidence="7">
    <location>
        <begin position="66"/>
        <end position="87"/>
    </location>
</feature>
<feature type="transmembrane region" description="Helical" evidence="7">
    <location>
        <begin position="244"/>
        <end position="264"/>
    </location>
</feature>
<keyword evidence="5 9" id="KW-0560">Oxidoreductase</keyword>
<keyword evidence="4 7" id="KW-1133">Transmembrane helix</keyword>
<sequence>MSSLPPGLILILGGLVLPVLPRSVQAKGALVLPVLGLLQLLFLSEGMSVDVEIAGYSLLPVRVDKLSLVFGYIFYIAAFLAALYALHVRDTTQHVAAMMYVGSAIGAVFAGDLITLFVYWEITALTSVFLIWANRSERAYRAGLRYLVIQIGSGVLLLSGILFYFHESGSLLFTQLIGPGESLVTAGPGVWLIFLAFGIKCAFPLLHNWLQDAYPQATITGAVFLSAFTTKLAVYALARGFPGTEALIGIGVVMTLFPIFFAVIENDLRKVLCYSLNNQLGFMVVGIGIGTELALNGAIAHAFVHILYKALLFMSMGAVLYRTGTIRASELGGLYRSMPWTAAFCIVGAMSISAFPLFSGFVAKSLTMSAVIEGYYVLTFIGLLVASAGVMEHSGIKIPYFAFFGRDSGIRCQEAPLHMCLAMGVAAVLCIGIGCFPDLLYALLPYPVDYEPYADFGHSLTQFQLLLFAALAFAVLLRMGLYPPEQNAINLDTDWFYRRLAPNVIHSITNNLANVTDRLTATTRLAGRTLMRSVIRHYGPEGTLARTWPTGSMVLWIAVLLAASLVLYFV</sequence>
<comment type="subcellular location">
    <subcellularLocation>
        <location evidence="1">Cell membrane</location>
        <topology evidence="1">Multi-pass membrane protein</topology>
    </subcellularLocation>
</comment>
<dbReference type="PANTHER" id="PTHR42682:SF4">
    <property type="entry name" value="NADH-UBIQUINONE_PLASTOQUINONE"/>
    <property type="match status" value="1"/>
</dbReference>
<keyword evidence="9" id="KW-0830">Ubiquinone</keyword>
<dbReference type="PRINTS" id="PR01437">
    <property type="entry name" value="NUOXDRDTASE4"/>
</dbReference>
<feature type="transmembrane region" description="Helical" evidence="7">
    <location>
        <begin position="553"/>
        <end position="569"/>
    </location>
</feature>
<feature type="transmembrane region" description="Helical" evidence="7">
    <location>
        <begin position="375"/>
        <end position="396"/>
    </location>
</feature>
<evidence type="ECO:0000256" key="1">
    <source>
        <dbReference type="ARBA" id="ARBA00004651"/>
    </source>
</evidence>
<dbReference type="AlphaFoldDB" id="A0A160TUL1"/>
<dbReference type="InterPro" id="IPR001750">
    <property type="entry name" value="ND/Mrp_TM"/>
</dbReference>